<dbReference type="InterPro" id="IPR051922">
    <property type="entry name" value="Bact_Sporulation_Assoc"/>
</dbReference>
<evidence type="ECO:0008006" key="4">
    <source>
        <dbReference type="Google" id="ProtNLM"/>
    </source>
</evidence>
<keyword evidence="1" id="KW-0732">Signal</keyword>
<proteinExistence type="predicted"/>
<dbReference type="SUPFAM" id="SSF82171">
    <property type="entry name" value="DPP6 N-terminal domain-like"/>
    <property type="match status" value="1"/>
</dbReference>
<sequence>MRSSLRASLAVSAVVASSIAAALSGAAGAQAAPAGPAASPLTISDGTASVSVNGRSVHFSGAVTDAAWAPDGSRLAYIDGDGQLAVADAAGGDVRVLTSGAGARSHPTWEDGGSEIVFAQVVNGASELLSVDANGLTMGKPTVAEPVEEAQRVAGANSAPDAAFTQWDPAHPDAPAVNKLVYQHADPSGPQVWILDRNTRGPAGVKVTEGSSPSVAPDGHAVAFVDAAGQIETVALPVPFDAQGHPQPVLTKVTTGGTAYSHLTWSADSTTIAAEGMSPGATRDQDQAKDVETVAADGKSAPVVVRSTPGVPSYQPLVMDTVNRVDGSDRLGTAIAASKATWSSARPDGSSAASGVVLSRADEFADALGGSALANHVGGPLLLTDTAGLNPAVKAEIQRVLGKPSPAQFTTKKTVYLLGGEQALSPAVADQVKALGYEVKRLGGSDRFATSVAVADAVTTVNGVAATPARIFVATGRNFADALSAGAAASQFVPDGVQGDHSAVVVLTDDKAMPAATAAYVNRAAHTGAVGSSTVIAVGGQADAALRSIGYHVGSGAKQFTPVWGADRYATSLLVAQDFFDGPSRVGFATGLNWADALSGGALAGHLNAPLLLTDPKTGPTGDVLSWLRHSAPQLDRVLVFGGKVAVGGSVDSVVGTAISGPAGYATAENPTGLY</sequence>
<reference evidence="2 3" key="1">
    <citation type="journal article" date="2019" name="Int. J. Syst. Evol. Microbiol.">
        <title>The Global Catalogue of Microorganisms (GCM) 10K type strain sequencing project: providing services to taxonomists for standard genome sequencing and annotation.</title>
        <authorList>
            <consortium name="The Broad Institute Genomics Platform"/>
            <consortium name="The Broad Institute Genome Sequencing Center for Infectious Disease"/>
            <person name="Wu L."/>
            <person name="Ma J."/>
        </authorList>
    </citation>
    <scope>NUCLEOTIDE SEQUENCE [LARGE SCALE GENOMIC DNA]</scope>
    <source>
        <strain evidence="2 3">JCM 16013</strain>
    </source>
</reference>
<feature type="signal peptide" evidence="1">
    <location>
        <begin position="1"/>
        <end position="31"/>
    </location>
</feature>
<dbReference type="Gene3D" id="2.120.10.30">
    <property type="entry name" value="TolB, C-terminal domain"/>
    <property type="match status" value="2"/>
</dbReference>
<dbReference type="Pfam" id="PF04122">
    <property type="entry name" value="CW_binding_2"/>
    <property type="match status" value="3"/>
</dbReference>
<gene>
    <name evidence="2" type="ORF">GCM10009838_12540</name>
</gene>
<dbReference type="Proteomes" id="UP001499854">
    <property type="component" value="Unassembled WGS sequence"/>
</dbReference>
<comment type="caution">
    <text evidence="2">The sequence shown here is derived from an EMBL/GenBank/DDBJ whole genome shotgun (WGS) entry which is preliminary data.</text>
</comment>
<dbReference type="EMBL" id="BAAAQM010000005">
    <property type="protein sequence ID" value="GAA1957986.1"/>
    <property type="molecule type" value="Genomic_DNA"/>
</dbReference>
<evidence type="ECO:0000256" key="1">
    <source>
        <dbReference type="SAM" id="SignalP"/>
    </source>
</evidence>
<dbReference type="PANTHER" id="PTHR30032:SF8">
    <property type="entry name" value="GERMINATION-SPECIFIC N-ACETYLMURAMOYL-L-ALANINE AMIDASE"/>
    <property type="match status" value="1"/>
</dbReference>
<evidence type="ECO:0000313" key="3">
    <source>
        <dbReference type="Proteomes" id="UP001499854"/>
    </source>
</evidence>
<dbReference type="InterPro" id="IPR011042">
    <property type="entry name" value="6-blade_b-propeller_TolB-like"/>
</dbReference>
<dbReference type="RefSeq" id="WP_344655963.1">
    <property type="nucleotide sequence ID" value="NZ_BAAAQM010000005.1"/>
</dbReference>
<dbReference type="Gene3D" id="3.40.50.12090">
    <property type="match status" value="1"/>
</dbReference>
<accession>A0ABN2QTW0</accession>
<keyword evidence="3" id="KW-1185">Reference proteome</keyword>
<name>A0ABN2QTW0_9ACTN</name>
<organism evidence="2 3">
    <name type="scientific">Catenulispora subtropica</name>
    <dbReference type="NCBI Taxonomy" id="450798"/>
    <lineage>
        <taxon>Bacteria</taxon>
        <taxon>Bacillati</taxon>
        <taxon>Actinomycetota</taxon>
        <taxon>Actinomycetes</taxon>
        <taxon>Catenulisporales</taxon>
        <taxon>Catenulisporaceae</taxon>
        <taxon>Catenulispora</taxon>
    </lineage>
</organism>
<dbReference type="PANTHER" id="PTHR30032">
    <property type="entry name" value="N-ACETYLMURAMOYL-L-ALANINE AMIDASE-RELATED"/>
    <property type="match status" value="1"/>
</dbReference>
<feature type="chain" id="PRO_5045788066" description="Cell wall binding repeat 2-containing protein" evidence="1">
    <location>
        <begin position="32"/>
        <end position="675"/>
    </location>
</feature>
<dbReference type="InterPro" id="IPR007253">
    <property type="entry name" value="Cell_wall-bd_2"/>
</dbReference>
<evidence type="ECO:0000313" key="2">
    <source>
        <dbReference type="EMBL" id="GAA1957986.1"/>
    </source>
</evidence>
<protein>
    <recommendedName>
        <fullName evidence="4">Cell wall binding repeat 2-containing protein</fullName>
    </recommendedName>
</protein>